<feature type="transmembrane region" description="Helical" evidence="7">
    <location>
        <begin position="169"/>
        <end position="189"/>
    </location>
</feature>
<comment type="caution">
    <text evidence="8">The sequence shown here is derived from an EMBL/GenBank/DDBJ whole genome shotgun (WGS) entry which is preliminary data.</text>
</comment>
<accession>A0A7W6C2V3</accession>
<comment type="subcellular location">
    <subcellularLocation>
        <location evidence="1">Cell membrane</location>
        <topology evidence="1">Multi-pass membrane protein</topology>
    </subcellularLocation>
</comment>
<proteinExistence type="inferred from homology"/>
<dbReference type="Proteomes" id="UP000561459">
    <property type="component" value="Unassembled WGS sequence"/>
</dbReference>
<comment type="similarity">
    <text evidence="2">Belongs to the polysaccharide synthase family.</text>
</comment>
<feature type="transmembrane region" description="Helical" evidence="7">
    <location>
        <begin position="293"/>
        <end position="317"/>
    </location>
</feature>
<feature type="transmembrane region" description="Helical" evidence="7">
    <location>
        <begin position="113"/>
        <end position="133"/>
    </location>
</feature>
<evidence type="ECO:0000256" key="3">
    <source>
        <dbReference type="ARBA" id="ARBA00022475"/>
    </source>
</evidence>
<name>A0A7W6C2V3_9SPHN</name>
<feature type="transmembrane region" description="Helical" evidence="7">
    <location>
        <begin position="323"/>
        <end position="343"/>
    </location>
</feature>
<dbReference type="PANTHER" id="PTHR30250:SF10">
    <property type="entry name" value="LIPOPOLYSACCHARIDE BIOSYNTHESIS PROTEIN WZXC"/>
    <property type="match status" value="1"/>
</dbReference>
<keyword evidence="3" id="KW-1003">Cell membrane</keyword>
<feature type="transmembrane region" description="Helical" evidence="7">
    <location>
        <begin position="145"/>
        <end position="163"/>
    </location>
</feature>
<keyword evidence="9" id="KW-1185">Reference proteome</keyword>
<organism evidence="8 9">
    <name type="scientific">Novosphingobium fluoreni</name>
    <dbReference type="NCBI Taxonomy" id="1391222"/>
    <lineage>
        <taxon>Bacteria</taxon>
        <taxon>Pseudomonadati</taxon>
        <taxon>Pseudomonadota</taxon>
        <taxon>Alphaproteobacteria</taxon>
        <taxon>Sphingomonadales</taxon>
        <taxon>Sphingomonadaceae</taxon>
        <taxon>Novosphingobium</taxon>
    </lineage>
</organism>
<dbReference type="GO" id="GO:0005886">
    <property type="term" value="C:plasma membrane"/>
    <property type="evidence" value="ECO:0007669"/>
    <property type="project" value="UniProtKB-SubCell"/>
</dbReference>
<dbReference type="RefSeq" id="WP_183615457.1">
    <property type="nucleotide sequence ID" value="NZ_JACIDY010000001.1"/>
</dbReference>
<evidence type="ECO:0000313" key="8">
    <source>
        <dbReference type="EMBL" id="MBB3938516.1"/>
    </source>
</evidence>
<dbReference type="AlphaFoldDB" id="A0A7W6C2V3"/>
<evidence type="ECO:0000256" key="6">
    <source>
        <dbReference type="ARBA" id="ARBA00023136"/>
    </source>
</evidence>
<evidence type="ECO:0000256" key="1">
    <source>
        <dbReference type="ARBA" id="ARBA00004651"/>
    </source>
</evidence>
<feature type="transmembrane region" description="Helical" evidence="7">
    <location>
        <begin position="86"/>
        <end position="107"/>
    </location>
</feature>
<protein>
    <submittedName>
        <fullName evidence="8">O-antigen/teichoic acid export membrane protein</fullName>
    </submittedName>
</protein>
<keyword evidence="6 7" id="KW-0472">Membrane</keyword>
<evidence type="ECO:0000256" key="5">
    <source>
        <dbReference type="ARBA" id="ARBA00022989"/>
    </source>
</evidence>
<sequence>MTAKSSIASKSLWTIGTYAASASIRFGSNIVLSRLLGPEILGVVVIAQAIRTGCDLLTDLGPEQNVVHSPHGEDERFLNSLWTLQVVRGLLVSLACLALTPVLARFYRIDWAILAVVSAAPFLNSLMSTSIFSAAKRLDVKARNLFELSAEAVGLVITLVLALSLRNVWAPVLGILLSIAARSAMTYLMPHPRHRLLLDKVHAPAIFHFSKWIMLSSLSFYAAIYVDRLFLGRVVPLATLGVYGLARAISDLPNTVAGRLAFQIVFPFVAKHQNELEPGSPARRELAQTRRNFLLLVLVGIATVMAWSDWAVHILYGNRYAEAGWMLCLLLIGGWIAVLSSLNEATVFGRGEPQNVGLANLVRFLSMGGVLWLGFHWAGLPGALLALPASELARYAILMRAQLRLKTTFVAQDLALSAGLVALFAGWVALRLSLGLGVPWALIG</sequence>
<feature type="transmembrane region" description="Helical" evidence="7">
    <location>
        <begin position="355"/>
        <end position="373"/>
    </location>
</feature>
<reference evidence="8 9" key="1">
    <citation type="submission" date="2020-08" db="EMBL/GenBank/DDBJ databases">
        <title>Genomic Encyclopedia of Type Strains, Phase IV (KMG-IV): sequencing the most valuable type-strain genomes for metagenomic binning, comparative biology and taxonomic classification.</title>
        <authorList>
            <person name="Goeker M."/>
        </authorList>
    </citation>
    <scope>NUCLEOTIDE SEQUENCE [LARGE SCALE GENOMIC DNA]</scope>
    <source>
        <strain evidence="8 9">DSM 27568</strain>
    </source>
</reference>
<feature type="transmembrane region" description="Helical" evidence="7">
    <location>
        <begin position="201"/>
        <end position="224"/>
    </location>
</feature>
<gene>
    <name evidence="8" type="ORF">GGR39_000145</name>
</gene>
<evidence type="ECO:0000256" key="4">
    <source>
        <dbReference type="ARBA" id="ARBA00022692"/>
    </source>
</evidence>
<evidence type="ECO:0000256" key="7">
    <source>
        <dbReference type="SAM" id="Phobius"/>
    </source>
</evidence>
<evidence type="ECO:0000256" key="2">
    <source>
        <dbReference type="ARBA" id="ARBA00007430"/>
    </source>
</evidence>
<dbReference type="Pfam" id="PF13440">
    <property type="entry name" value="Polysacc_synt_3"/>
    <property type="match status" value="1"/>
</dbReference>
<keyword evidence="5 7" id="KW-1133">Transmembrane helix</keyword>
<dbReference type="PANTHER" id="PTHR30250">
    <property type="entry name" value="PST FAMILY PREDICTED COLANIC ACID TRANSPORTER"/>
    <property type="match status" value="1"/>
</dbReference>
<evidence type="ECO:0000313" key="9">
    <source>
        <dbReference type="Proteomes" id="UP000561459"/>
    </source>
</evidence>
<dbReference type="EMBL" id="JACIDY010000001">
    <property type="protein sequence ID" value="MBB3938516.1"/>
    <property type="molecule type" value="Genomic_DNA"/>
</dbReference>
<dbReference type="InterPro" id="IPR050833">
    <property type="entry name" value="Poly_Biosynth_Transport"/>
</dbReference>
<keyword evidence="4 7" id="KW-0812">Transmembrane</keyword>